<dbReference type="EMBL" id="VSSQ01124927">
    <property type="protein sequence ID" value="MPN55539.1"/>
    <property type="molecule type" value="Genomic_DNA"/>
</dbReference>
<name>A0A645IYL2_9ZZZZ</name>
<dbReference type="AlphaFoldDB" id="A0A645IYL2"/>
<protein>
    <submittedName>
        <fullName evidence="2">Uncharacterized protein</fullName>
    </submittedName>
</protein>
<feature type="transmembrane region" description="Helical" evidence="1">
    <location>
        <begin position="7"/>
        <end position="27"/>
    </location>
</feature>
<reference evidence="2" key="1">
    <citation type="submission" date="2019-08" db="EMBL/GenBank/DDBJ databases">
        <authorList>
            <person name="Kucharzyk K."/>
            <person name="Murdoch R.W."/>
            <person name="Higgins S."/>
            <person name="Loffler F."/>
        </authorList>
    </citation>
    <scope>NUCLEOTIDE SEQUENCE</scope>
</reference>
<organism evidence="2">
    <name type="scientific">bioreactor metagenome</name>
    <dbReference type="NCBI Taxonomy" id="1076179"/>
    <lineage>
        <taxon>unclassified sequences</taxon>
        <taxon>metagenomes</taxon>
        <taxon>ecological metagenomes</taxon>
    </lineage>
</organism>
<proteinExistence type="predicted"/>
<keyword evidence="1" id="KW-1133">Transmembrane helix</keyword>
<sequence length="155" mass="17672">MSRIGKIIFLMSIICVGSILLMTQPLYAEARDVRVDLGADENKLRWYMVKVDEVEGMPLTTLRVYYAAAAGKKKMVQALVSEANLDEAKAQTLYFSEYDYVFHTTDNTYGISSARHYDMGGHELFSADVNFQDMQWMDVLENSIPYKARAAYNKL</sequence>
<evidence type="ECO:0000313" key="2">
    <source>
        <dbReference type="EMBL" id="MPN55539.1"/>
    </source>
</evidence>
<accession>A0A645IYL2</accession>
<evidence type="ECO:0000256" key="1">
    <source>
        <dbReference type="SAM" id="Phobius"/>
    </source>
</evidence>
<keyword evidence="1" id="KW-0812">Transmembrane</keyword>
<keyword evidence="1" id="KW-0472">Membrane</keyword>
<gene>
    <name evidence="2" type="ORF">SDC9_203223</name>
</gene>
<comment type="caution">
    <text evidence="2">The sequence shown here is derived from an EMBL/GenBank/DDBJ whole genome shotgun (WGS) entry which is preliminary data.</text>
</comment>